<evidence type="ECO:0000313" key="1">
    <source>
        <dbReference type="EMBL" id="NYD33734.1"/>
    </source>
</evidence>
<gene>
    <name evidence="1" type="ORF">BJ958_005280</name>
</gene>
<accession>A0A852S0V5</accession>
<evidence type="ECO:0000313" key="2">
    <source>
        <dbReference type="Proteomes" id="UP000582231"/>
    </source>
</evidence>
<protein>
    <submittedName>
        <fullName evidence="1">Uncharacterized protein</fullName>
    </submittedName>
</protein>
<dbReference type="RefSeq" id="WP_179729735.1">
    <property type="nucleotide sequence ID" value="NZ_BAABEF010000001.1"/>
</dbReference>
<organism evidence="1 2">
    <name type="scientific">Nocardioides kongjuensis</name>
    <dbReference type="NCBI Taxonomy" id="349522"/>
    <lineage>
        <taxon>Bacteria</taxon>
        <taxon>Bacillati</taxon>
        <taxon>Actinomycetota</taxon>
        <taxon>Actinomycetes</taxon>
        <taxon>Propionibacteriales</taxon>
        <taxon>Nocardioidaceae</taxon>
        <taxon>Nocardioides</taxon>
    </lineage>
</organism>
<name>A0A852S0V5_9ACTN</name>
<comment type="caution">
    <text evidence="1">The sequence shown here is derived from an EMBL/GenBank/DDBJ whole genome shotgun (WGS) entry which is preliminary data.</text>
</comment>
<reference evidence="1 2" key="1">
    <citation type="submission" date="2020-07" db="EMBL/GenBank/DDBJ databases">
        <title>Sequencing the genomes of 1000 actinobacteria strains.</title>
        <authorList>
            <person name="Klenk H.-P."/>
        </authorList>
    </citation>
    <scope>NUCLEOTIDE SEQUENCE [LARGE SCALE GENOMIC DNA]</scope>
    <source>
        <strain evidence="1 2">DSM 19082</strain>
    </source>
</reference>
<dbReference type="AlphaFoldDB" id="A0A852S0V5"/>
<keyword evidence="2" id="KW-1185">Reference proteome</keyword>
<dbReference type="EMBL" id="JACCBF010000001">
    <property type="protein sequence ID" value="NYD33734.1"/>
    <property type="molecule type" value="Genomic_DNA"/>
</dbReference>
<proteinExistence type="predicted"/>
<dbReference type="Proteomes" id="UP000582231">
    <property type="component" value="Unassembled WGS sequence"/>
</dbReference>
<sequence length="160" mass="17802">MGIPIRLTGIGLLGVSLDVEYVQSNKDVVRRVLTRFEDMRLLTDGHRREDPEFCRLSAEKMRDLLNLEIPNVKHGGTLEASFKRMRKAARDFVTAAGAHSSKFQQDFAFFAACLEALRTSVGEEIVALAAEFKIDLDDELLLSLPGQDLSFVPGFDSSGR</sequence>